<dbReference type="Pfam" id="PF00990">
    <property type="entry name" value="GGDEF"/>
    <property type="match status" value="1"/>
</dbReference>
<gene>
    <name evidence="5" type="ORF">H0E84_04740</name>
</gene>
<dbReference type="PROSITE" id="PS50887">
    <property type="entry name" value="GGDEF"/>
    <property type="match status" value="1"/>
</dbReference>
<evidence type="ECO:0000256" key="3">
    <source>
        <dbReference type="SAM" id="MobiDB-lite"/>
    </source>
</evidence>
<dbReference type="Proteomes" id="UP000578091">
    <property type="component" value="Unassembled WGS sequence"/>
</dbReference>
<dbReference type="InterPro" id="IPR043128">
    <property type="entry name" value="Rev_trsase/Diguanyl_cyclase"/>
</dbReference>
<dbReference type="SMART" id="SM00267">
    <property type="entry name" value="GGDEF"/>
    <property type="match status" value="1"/>
</dbReference>
<accession>A0A853J952</accession>
<evidence type="ECO:0000313" key="5">
    <source>
        <dbReference type="EMBL" id="NZA25681.1"/>
    </source>
</evidence>
<dbReference type="Gene3D" id="3.30.70.270">
    <property type="match status" value="1"/>
</dbReference>
<dbReference type="FunFam" id="3.30.70.270:FF:000001">
    <property type="entry name" value="Diguanylate cyclase domain protein"/>
    <property type="match status" value="1"/>
</dbReference>
<protein>
    <recommendedName>
        <fullName evidence="2">diguanylate cyclase</fullName>
        <ecNumber evidence="2">2.7.7.65</ecNumber>
    </recommendedName>
</protein>
<name>A0A853J952_9GAMM</name>
<dbReference type="InterPro" id="IPR015943">
    <property type="entry name" value="WD40/YVTN_repeat-like_dom_sf"/>
</dbReference>
<dbReference type="GO" id="GO:1902201">
    <property type="term" value="P:negative regulation of bacterial-type flagellum-dependent cell motility"/>
    <property type="evidence" value="ECO:0007669"/>
    <property type="project" value="TreeGrafter"/>
</dbReference>
<dbReference type="InterPro" id="IPR050469">
    <property type="entry name" value="Diguanylate_Cyclase"/>
</dbReference>
<evidence type="ECO:0000259" key="4">
    <source>
        <dbReference type="PROSITE" id="PS50887"/>
    </source>
</evidence>
<organism evidence="5 6">
    <name type="scientific">Luteimonas salinisoli</name>
    <dbReference type="NCBI Taxonomy" id="2752307"/>
    <lineage>
        <taxon>Bacteria</taxon>
        <taxon>Pseudomonadati</taxon>
        <taxon>Pseudomonadota</taxon>
        <taxon>Gammaproteobacteria</taxon>
        <taxon>Lysobacterales</taxon>
        <taxon>Lysobacteraceae</taxon>
        <taxon>Luteimonas</taxon>
    </lineage>
</organism>
<dbReference type="NCBIfam" id="TIGR00254">
    <property type="entry name" value="GGDEF"/>
    <property type="match status" value="1"/>
</dbReference>
<dbReference type="Pfam" id="PF07494">
    <property type="entry name" value="Reg_prop"/>
    <property type="match status" value="3"/>
</dbReference>
<dbReference type="CDD" id="cd01949">
    <property type="entry name" value="GGDEF"/>
    <property type="match status" value="1"/>
</dbReference>
<dbReference type="EC" id="2.7.7.65" evidence="2"/>
<dbReference type="InterPro" id="IPR011110">
    <property type="entry name" value="Reg_prop"/>
</dbReference>
<evidence type="ECO:0000256" key="2">
    <source>
        <dbReference type="ARBA" id="ARBA00012528"/>
    </source>
</evidence>
<dbReference type="InterPro" id="IPR000160">
    <property type="entry name" value="GGDEF_dom"/>
</dbReference>
<sequence length="1072" mass="116718">MEPADRWTPAPHVPHVLRQLCAGSGAGRRRAPSRSCGDRRGPARDVAPAPGPLRPGGVSRAVTGPADECDGARTARRRARAAMLLACVPFAAALADPQPAPAALADAQPGATAAAPLRDYVVDRWTSRDGLPHNSLRDIAQTPDGYLWFATWEGLVRYDGLDFTVYSRATTDPALPDNGVGSLYVDPDGALWMSDSRGNLGRRAADGGWRFWNSEGRWPQVLIHAMAMDDGGRLWLLFEGQGLGCLHPDGRFDYVEPPGNVPLRASFPRMAVDEGGRLWIGGMDGLMVREASGEIRRVQAAPALAAGIAWPYRAPDGTLWVVAGDGIHRVQDGRPQRVHRVEGQGVLTALLQDRHGDLWIGSESRGLLRLGAYGIESPPPDQARPPGRIVSLLEDAEGSIWAGANGGLFRFRETLFTRWTRRDGLSGDYVRAVLEDRRGTLWVGSAGGLDRLHGDGRIEAVPLQPDVPPSVLSIAEAADGDLWVGAYGGRVFQLRGGRVVRRYGAGDGLPPGHVRAIAPDGQGGVWVASHRGPVRISRGRVVRPEVEGLPEGLVTALAVFDGALWIGSVEGASVLREGRVRRLPLERLSGARTVFGFQRVGDAVWIATDRGLYRERDGTLARVGLEQGLPVDAVFQLVPDRIGNAWITSNRGMLRARISDLEAAADGTLERLPLERYDETDGMSNAQGNGSSSPSAILRADGTVWMATAGGVSAVDPLRWRGFRKRRPPQPTIQTVRVDGAPYAWSDGDRLPGGARISVSYVGLSFLLSERIRYRTRLDGLDARWMEHGRQRSVEFVGLPPGEYALRIAAAHPEGAWSADEASWRFSVAPFWWQRADARAAGALAALVLLAWLYRLGVRRYRSANARLVRLVDDRTRVLQRQTEQLLQADVEKSELLARLREQAETFERQAYEDALTGLPNRRSFDETLEREVARARRRRQPLCVLVIDVDRFKSINDTHTHAVGDAVLREVGELLASVTRVSDVAARIGGEEFAMVLVDASIEDAVSLYGRLRQRLAERGGWGGVDGLQVTVSAGAAVLGPRDATPAQLVRRADEALYRAKSEGRDRILTG</sequence>
<feature type="region of interest" description="Disordered" evidence="3">
    <location>
        <begin position="22"/>
        <end position="69"/>
    </location>
</feature>
<dbReference type="PANTHER" id="PTHR45138:SF24">
    <property type="entry name" value="DIGUANYLATE CYCLASE DGCC-RELATED"/>
    <property type="match status" value="1"/>
</dbReference>
<comment type="cofactor">
    <cofactor evidence="1">
        <name>Mg(2+)</name>
        <dbReference type="ChEBI" id="CHEBI:18420"/>
    </cofactor>
</comment>
<dbReference type="SUPFAM" id="SSF63829">
    <property type="entry name" value="Calcium-dependent phosphotriesterase"/>
    <property type="match status" value="2"/>
</dbReference>
<dbReference type="GO" id="GO:0052621">
    <property type="term" value="F:diguanylate cyclase activity"/>
    <property type="evidence" value="ECO:0007669"/>
    <property type="project" value="UniProtKB-EC"/>
</dbReference>
<evidence type="ECO:0000256" key="1">
    <source>
        <dbReference type="ARBA" id="ARBA00001946"/>
    </source>
</evidence>
<dbReference type="Gene3D" id="2.130.10.10">
    <property type="entry name" value="YVTN repeat-like/Quinoprotein amine dehydrogenase"/>
    <property type="match status" value="3"/>
</dbReference>
<evidence type="ECO:0000313" key="6">
    <source>
        <dbReference type="Proteomes" id="UP000578091"/>
    </source>
</evidence>
<reference evidence="5 6" key="1">
    <citation type="submission" date="2020-07" db="EMBL/GenBank/DDBJ databases">
        <title>Luteimonas sp. SJ-92.</title>
        <authorList>
            <person name="Huang X.-X."/>
            <person name="Xu L."/>
            <person name="Sun J.-Q."/>
        </authorList>
    </citation>
    <scope>NUCLEOTIDE SEQUENCE [LARGE SCALE GENOMIC DNA]</scope>
    <source>
        <strain evidence="5 6">SJ-92</strain>
    </source>
</reference>
<keyword evidence="6" id="KW-1185">Reference proteome</keyword>
<dbReference type="InterPro" id="IPR011123">
    <property type="entry name" value="Y_Y_Y"/>
</dbReference>
<dbReference type="InterPro" id="IPR029787">
    <property type="entry name" value="Nucleotide_cyclase"/>
</dbReference>
<feature type="domain" description="GGDEF" evidence="4">
    <location>
        <begin position="941"/>
        <end position="1072"/>
    </location>
</feature>
<dbReference type="SUPFAM" id="SSF55073">
    <property type="entry name" value="Nucleotide cyclase"/>
    <property type="match status" value="1"/>
</dbReference>
<dbReference type="AlphaFoldDB" id="A0A853J952"/>
<dbReference type="PANTHER" id="PTHR45138">
    <property type="entry name" value="REGULATORY COMPONENTS OF SENSORY TRANSDUCTION SYSTEM"/>
    <property type="match status" value="1"/>
</dbReference>
<comment type="caution">
    <text evidence="5">The sequence shown here is derived from an EMBL/GenBank/DDBJ whole genome shotgun (WGS) entry which is preliminary data.</text>
</comment>
<dbReference type="Pfam" id="PF07495">
    <property type="entry name" value="Y_Y_Y"/>
    <property type="match status" value="1"/>
</dbReference>
<dbReference type="InterPro" id="IPR013783">
    <property type="entry name" value="Ig-like_fold"/>
</dbReference>
<dbReference type="Gene3D" id="2.60.40.10">
    <property type="entry name" value="Immunoglobulins"/>
    <property type="match status" value="1"/>
</dbReference>
<dbReference type="EMBL" id="JACCKA010000031">
    <property type="protein sequence ID" value="NZA25681.1"/>
    <property type="molecule type" value="Genomic_DNA"/>
</dbReference>
<proteinExistence type="predicted"/>
<dbReference type="GO" id="GO:0005886">
    <property type="term" value="C:plasma membrane"/>
    <property type="evidence" value="ECO:0007669"/>
    <property type="project" value="TreeGrafter"/>
</dbReference>
<dbReference type="GO" id="GO:0043709">
    <property type="term" value="P:cell adhesion involved in single-species biofilm formation"/>
    <property type="evidence" value="ECO:0007669"/>
    <property type="project" value="TreeGrafter"/>
</dbReference>